<dbReference type="AlphaFoldDB" id="A0A2M7U411"/>
<sequence>MPLSWREKFDVIVSNYARCYFTHPNIALLNAVQALSVGGWAHIDFDVTNNPIASKHQNWDDLYERTWGVYFDLCKLRDEGFIEFDLPRKPGKLPLGQLNIVKLKSIPLDWKTK</sequence>
<comment type="caution">
    <text evidence="1">The sequence shown here is derived from an EMBL/GenBank/DDBJ whole genome shotgun (WGS) entry which is preliminary data.</text>
</comment>
<proteinExistence type="predicted"/>
<evidence type="ECO:0008006" key="3">
    <source>
        <dbReference type="Google" id="ProtNLM"/>
    </source>
</evidence>
<organism evidence="1 2">
    <name type="scientific">Candidatus Roizmanbacteria bacterium CG_4_10_14_0_2_um_filter_36_9</name>
    <dbReference type="NCBI Taxonomy" id="1974823"/>
    <lineage>
        <taxon>Bacteria</taxon>
        <taxon>Candidatus Roizmaniibacteriota</taxon>
    </lineage>
</organism>
<reference evidence="2" key="1">
    <citation type="submission" date="2017-09" db="EMBL/GenBank/DDBJ databases">
        <title>Depth-based differentiation of microbial function through sediment-hosted aquifers and enrichment of novel symbionts in the deep terrestrial subsurface.</title>
        <authorList>
            <person name="Probst A.J."/>
            <person name="Ladd B."/>
            <person name="Jarett J.K."/>
            <person name="Geller-Mcgrath D.E."/>
            <person name="Sieber C.M.K."/>
            <person name="Emerson J.B."/>
            <person name="Anantharaman K."/>
            <person name="Thomas B.C."/>
            <person name="Malmstrom R."/>
            <person name="Stieglmeier M."/>
            <person name="Klingl A."/>
            <person name="Woyke T."/>
            <person name="Ryan C.M."/>
            <person name="Banfield J.F."/>
        </authorList>
    </citation>
    <scope>NUCLEOTIDE SEQUENCE [LARGE SCALE GENOMIC DNA]</scope>
</reference>
<name>A0A2M7U411_9BACT</name>
<dbReference type="SUPFAM" id="SSF53335">
    <property type="entry name" value="S-adenosyl-L-methionine-dependent methyltransferases"/>
    <property type="match status" value="1"/>
</dbReference>
<accession>A0A2M7U411</accession>
<evidence type="ECO:0000313" key="1">
    <source>
        <dbReference type="EMBL" id="PIZ65309.1"/>
    </source>
</evidence>
<dbReference type="Proteomes" id="UP000230027">
    <property type="component" value="Unassembled WGS sequence"/>
</dbReference>
<protein>
    <recommendedName>
        <fullName evidence="3">Methyltransferase type 11 domain-containing protein</fullName>
    </recommendedName>
</protein>
<evidence type="ECO:0000313" key="2">
    <source>
        <dbReference type="Proteomes" id="UP000230027"/>
    </source>
</evidence>
<dbReference type="EMBL" id="PFOD01000053">
    <property type="protein sequence ID" value="PIZ65309.1"/>
    <property type="molecule type" value="Genomic_DNA"/>
</dbReference>
<gene>
    <name evidence="1" type="ORF">COY14_02710</name>
</gene>
<dbReference type="InterPro" id="IPR029063">
    <property type="entry name" value="SAM-dependent_MTases_sf"/>
</dbReference>